<dbReference type="HOGENOM" id="CLU_009600_0_3_9"/>
<organism evidence="10 11">
    <name type="scientific">Caldicellulosiruptor hydrothermalis (strain DSM 18901 / VKM B-2411 / 108)</name>
    <dbReference type="NCBI Taxonomy" id="632292"/>
    <lineage>
        <taxon>Bacteria</taxon>
        <taxon>Bacillati</taxon>
        <taxon>Bacillota</taxon>
        <taxon>Bacillota incertae sedis</taxon>
        <taxon>Caldicellulosiruptorales</taxon>
        <taxon>Caldicellulosiruptoraceae</taxon>
        <taxon>Caldicellulosiruptor</taxon>
    </lineage>
</organism>
<accession>E4QDU6</accession>
<dbReference type="STRING" id="632292.Calhy_1927"/>
<evidence type="ECO:0000256" key="8">
    <source>
        <dbReference type="HAMAP-Rule" id="MF_00120"/>
    </source>
</evidence>
<comment type="similarity">
    <text evidence="1 8">Belongs to the amidase family. GatA subfamily.</text>
</comment>
<protein>
    <recommendedName>
        <fullName evidence="8">Glutamyl-tRNA(Gln) amidotransferase subunit A</fullName>
        <shortName evidence="8">Glu-ADT subunit A</shortName>
        <ecNumber evidence="8">6.3.5.7</ecNumber>
    </recommendedName>
</protein>
<evidence type="ECO:0000256" key="2">
    <source>
        <dbReference type="ARBA" id="ARBA00022598"/>
    </source>
</evidence>
<dbReference type="PROSITE" id="PS00571">
    <property type="entry name" value="AMIDASES"/>
    <property type="match status" value="1"/>
</dbReference>
<evidence type="ECO:0000259" key="9">
    <source>
        <dbReference type="Pfam" id="PF01425"/>
    </source>
</evidence>
<dbReference type="GO" id="GO:0016787">
    <property type="term" value="F:hydrolase activity"/>
    <property type="evidence" value="ECO:0007669"/>
    <property type="project" value="UniProtKB-KW"/>
</dbReference>
<dbReference type="AlphaFoldDB" id="E4QDU6"/>
<gene>
    <name evidence="8 10" type="primary">gatA</name>
    <name evidence="10" type="ordered locus">Calhy_1927</name>
</gene>
<comment type="subunit">
    <text evidence="8">Heterotrimer of A, B and C subunits.</text>
</comment>
<dbReference type="InterPro" id="IPR023631">
    <property type="entry name" value="Amidase_dom"/>
</dbReference>
<keyword evidence="3 8" id="KW-0547">Nucleotide-binding</keyword>
<keyword evidence="2 8" id="KW-0436">Ligase</keyword>
<feature type="active site" description="Charge relay system" evidence="8">
    <location>
        <position position="153"/>
    </location>
</feature>
<evidence type="ECO:0000256" key="6">
    <source>
        <dbReference type="ARBA" id="ARBA00025295"/>
    </source>
</evidence>
<keyword evidence="10" id="KW-0378">Hydrolase</keyword>
<dbReference type="RefSeq" id="WP_013403790.1">
    <property type="nucleotide sequence ID" value="NC_014652.1"/>
</dbReference>
<dbReference type="SUPFAM" id="SSF75304">
    <property type="entry name" value="Amidase signature (AS) enzymes"/>
    <property type="match status" value="1"/>
</dbReference>
<dbReference type="KEGG" id="chd:Calhy_1927"/>
<feature type="active site" description="Acyl-ester intermediate" evidence="8">
    <location>
        <position position="177"/>
    </location>
</feature>
<evidence type="ECO:0000313" key="10">
    <source>
        <dbReference type="EMBL" id="ADQ07637.1"/>
    </source>
</evidence>
<keyword evidence="11" id="KW-1185">Reference proteome</keyword>
<reference key="1">
    <citation type="submission" date="2010-09" db="EMBL/GenBank/DDBJ databases">
        <title>Complete sequence of Caldicellulosiruptor hydrothermalis 108.</title>
        <authorList>
            <consortium name="US DOE Joint Genome Institute"/>
            <person name="Lucas S."/>
            <person name="Copeland A."/>
            <person name="Lapidus A."/>
            <person name="Cheng J.-F."/>
            <person name="Bruce D."/>
            <person name="Goodwin L."/>
            <person name="Pitluck S."/>
            <person name="Davenport K."/>
            <person name="Detter J.C."/>
            <person name="Han C."/>
            <person name="Tapia R."/>
            <person name="Land M."/>
            <person name="Hauser L."/>
            <person name="Chang Y.-J."/>
            <person name="Jeffries C."/>
            <person name="Kyrpides N."/>
            <person name="Ivanova N."/>
            <person name="Mikhailova N."/>
            <person name="Blumer-Schuette S.E."/>
            <person name="Kelly R.M."/>
            <person name="Woyke T."/>
        </authorList>
    </citation>
    <scope>NUCLEOTIDE SEQUENCE</scope>
    <source>
        <strain>108</strain>
    </source>
</reference>
<sequence length="486" mass="53413">MLYKLTAHEAIDLIKKKEVKCQEVVQSVLDRIEQVEDKVKAYITITKEEALEDAKKIDEKIAKGEDVGVLYGLPIALKDNLCTNGIKTTCASKILYNFVPPYDATVVKKLKENDMTLLGKLNMDEFAMGSSTENSAFHTTKNPWDLERVPGGSSGGSAAAVAADEAFFTLGSDTGGSIRQPASLCGVVGMKPTYGRVSRFGLVAFASSLDQIGPLTKDVEDCALAMNIICGHDPYDATSAPVDVPDFTKALVNDVKGLKIGVPREYMEKGINDEVKKAVEKALELLKSLGADYEEFSIPIVEYALPTYYIIASSEASSNLARYDGIKYGYRTQNYDDLIDLYKKTRSEGFGPEVKRRIMLGTYALSAGYYDAYYKKGLQVRTLIKRAFDEAFQKYDVIITPTSPTTAFKIGERVSNPLEMYMSDICTVPVNIAGLPAISIPCGFDSNGLPIGLQIIGKAFDEQTILRVAYTYEQNSGYRNLKPQNL</sequence>
<dbReference type="GO" id="GO:0016740">
    <property type="term" value="F:transferase activity"/>
    <property type="evidence" value="ECO:0007669"/>
    <property type="project" value="UniProtKB-KW"/>
</dbReference>
<feature type="active site" description="Charge relay system" evidence="8">
    <location>
        <position position="78"/>
    </location>
</feature>
<dbReference type="Pfam" id="PF01425">
    <property type="entry name" value="Amidase"/>
    <property type="match status" value="1"/>
</dbReference>
<dbReference type="OrthoDB" id="9811471at2"/>
<dbReference type="InterPro" id="IPR020556">
    <property type="entry name" value="Amidase_CS"/>
</dbReference>
<dbReference type="InterPro" id="IPR036928">
    <property type="entry name" value="AS_sf"/>
</dbReference>
<dbReference type="NCBIfam" id="TIGR00132">
    <property type="entry name" value="gatA"/>
    <property type="match status" value="1"/>
</dbReference>
<dbReference type="EC" id="6.3.5.7" evidence="8"/>
<evidence type="ECO:0000313" key="11">
    <source>
        <dbReference type="Proteomes" id="UP000006890"/>
    </source>
</evidence>
<proteinExistence type="inferred from homology"/>
<dbReference type="PANTHER" id="PTHR11895:SF151">
    <property type="entry name" value="GLUTAMYL-TRNA(GLN) AMIDOTRANSFERASE SUBUNIT A"/>
    <property type="match status" value="1"/>
</dbReference>
<reference evidence="10 11" key="2">
    <citation type="journal article" date="2011" name="J. Bacteriol.">
        <title>Complete genome sequences for the anaerobic, extremely thermophilic plant biomass-degrading bacteria Caldicellulosiruptor hydrothermalis, Caldicellulosiruptor kristjanssonii, Caldicellulosiruptor kronotskyensis, Caldicellulosiruptor owensenis, and Caldicellulosiruptor lactoaceticus.</title>
        <authorList>
            <person name="Blumer-Schuette S.E."/>
            <person name="Ozdemir I."/>
            <person name="Mistry D."/>
            <person name="Lucas S."/>
            <person name="Lapidus A."/>
            <person name="Cheng J.F."/>
            <person name="Goodwin L.A."/>
            <person name="Pitluck S."/>
            <person name="Land M.L."/>
            <person name="Hauser L.J."/>
            <person name="Woyke T."/>
            <person name="Mikhailova N."/>
            <person name="Pati A."/>
            <person name="Kyrpides N.C."/>
            <person name="Ivanova N."/>
            <person name="Detter J.C."/>
            <person name="Walston-Davenport K."/>
            <person name="Han S."/>
            <person name="Adams M.W."/>
            <person name="Kelly R.M."/>
        </authorList>
    </citation>
    <scope>NUCLEOTIDE SEQUENCE [LARGE SCALE GENOMIC DNA]</scope>
    <source>
        <strain evidence="11">DSM 18901 / VKM B-2411 / 108</strain>
    </source>
</reference>
<dbReference type="GO" id="GO:0005524">
    <property type="term" value="F:ATP binding"/>
    <property type="evidence" value="ECO:0007669"/>
    <property type="project" value="UniProtKB-KW"/>
</dbReference>
<evidence type="ECO:0000256" key="3">
    <source>
        <dbReference type="ARBA" id="ARBA00022741"/>
    </source>
</evidence>
<dbReference type="GO" id="GO:0030956">
    <property type="term" value="C:glutamyl-tRNA(Gln) amidotransferase complex"/>
    <property type="evidence" value="ECO:0007669"/>
    <property type="project" value="InterPro"/>
</dbReference>
<keyword evidence="4 8" id="KW-0067">ATP-binding</keyword>
<keyword evidence="10" id="KW-0808">Transferase</keyword>
<dbReference type="GO" id="GO:0050567">
    <property type="term" value="F:glutaminyl-tRNA synthase (glutamine-hydrolyzing) activity"/>
    <property type="evidence" value="ECO:0007669"/>
    <property type="project" value="UniProtKB-UniRule"/>
</dbReference>
<name>E4QDU6_CALH1</name>
<feature type="domain" description="Amidase" evidence="9">
    <location>
        <begin position="23"/>
        <end position="466"/>
    </location>
</feature>
<evidence type="ECO:0000256" key="4">
    <source>
        <dbReference type="ARBA" id="ARBA00022840"/>
    </source>
</evidence>
<dbReference type="PANTHER" id="PTHR11895">
    <property type="entry name" value="TRANSAMIDASE"/>
    <property type="match status" value="1"/>
</dbReference>
<dbReference type="Gene3D" id="3.90.1300.10">
    <property type="entry name" value="Amidase signature (AS) domain"/>
    <property type="match status" value="1"/>
</dbReference>
<comment type="catalytic activity">
    <reaction evidence="7 8">
        <text>L-glutamyl-tRNA(Gln) + L-glutamine + ATP + H2O = L-glutaminyl-tRNA(Gln) + L-glutamate + ADP + phosphate + H(+)</text>
        <dbReference type="Rhea" id="RHEA:17521"/>
        <dbReference type="Rhea" id="RHEA-COMP:9681"/>
        <dbReference type="Rhea" id="RHEA-COMP:9684"/>
        <dbReference type="ChEBI" id="CHEBI:15377"/>
        <dbReference type="ChEBI" id="CHEBI:15378"/>
        <dbReference type="ChEBI" id="CHEBI:29985"/>
        <dbReference type="ChEBI" id="CHEBI:30616"/>
        <dbReference type="ChEBI" id="CHEBI:43474"/>
        <dbReference type="ChEBI" id="CHEBI:58359"/>
        <dbReference type="ChEBI" id="CHEBI:78520"/>
        <dbReference type="ChEBI" id="CHEBI:78521"/>
        <dbReference type="ChEBI" id="CHEBI:456216"/>
        <dbReference type="EC" id="6.3.5.7"/>
    </reaction>
</comment>
<evidence type="ECO:0000256" key="1">
    <source>
        <dbReference type="ARBA" id="ARBA00008069"/>
    </source>
</evidence>
<dbReference type="Proteomes" id="UP000006890">
    <property type="component" value="Chromosome"/>
</dbReference>
<dbReference type="InterPro" id="IPR004412">
    <property type="entry name" value="GatA"/>
</dbReference>
<comment type="function">
    <text evidence="6 8">Allows the formation of correctly charged Gln-tRNA(Gln) through the transamidation of misacylated Glu-tRNA(Gln) in organisms which lack glutaminyl-tRNA synthetase. The reaction takes place in the presence of glutamine and ATP through an activated gamma-phospho-Glu-tRNA(Gln).</text>
</comment>
<dbReference type="GO" id="GO:0006412">
    <property type="term" value="P:translation"/>
    <property type="evidence" value="ECO:0007669"/>
    <property type="project" value="UniProtKB-UniRule"/>
</dbReference>
<dbReference type="EMBL" id="CP002219">
    <property type="protein sequence ID" value="ADQ07637.1"/>
    <property type="molecule type" value="Genomic_DNA"/>
</dbReference>
<evidence type="ECO:0000256" key="7">
    <source>
        <dbReference type="ARBA" id="ARBA00047407"/>
    </source>
</evidence>
<dbReference type="InterPro" id="IPR000120">
    <property type="entry name" value="Amidase"/>
</dbReference>
<dbReference type="eggNOG" id="COG0154">
    <property type="taxonomic scope" value="Bacteria"/>
</dbReference>
<evidence type="ECO:0000256" key="5">
    <source>
        <dbReference type="ARBA" id="ARBA00022917"/>
    </source>
</evidence>
<keyword evidence="5 8" id="KW-0648">Protein biosynthesis</keyword>
<dbReference type="HAMAP" id="MF_00120">
    <property type="entry name" value="GatA"/>
    <property type="match status" value="1"/>
</dbReference>